<dbReference type="SUPFAM" id="SSF82171">
    <property type="entry name" value="DPP6 N-terminal domain-like"/>
    <property type="match status" value="1"/>
</dbReference>
<evidence type="ECO:0000313" key="4">
    <source>
        <dbReference type="Proteomes" id="UP000037269"/>
    </source>
</evidence>
<evidence type="ECO:0000313" key="3">
    <source>
        <dbReference type="EMBL" id="SDI53790.1"/>
    </source>
</evidence>
<feature type="transmembrane region" description="Helical" evidence="1">
    <location>
        <begin position="12"/>
        <end position="31"/>
    </location>
</feature>
<keyword evidence="1" id="KW-0812">Transmembrane</keyword>
<dbReference type="GeneID" id="42303839"/>
<keyword evidence="1" id="KW-1133">Transmembrane helix</keyword>
<dbReference type="Proteomes" id="UP000037269">
    <property type="component" value="Unassembled WGS sequence"/>
</dbReference>
<keyword evidence="4" id="KW-1185">Reference proteome</keyword>
<organism evidence="2 4">
    <name type="scientific">Aneurinibacillus migulanus</name>
    <name type="common">Bacillus migulanus</name>
    <dbReference type="NCBI Taxonomy" id="47500"/>
    <lineage>
        <taxon>Bacteria</taxon>
        <taxon>Bacillati</taxon>
        <taxon>Bacillota</taxon>
        <taxon>Bacilli</taxon>
        <taxon>Bacillales</taxon>
        <taxon>Paenibacillaceae</taxon>
        <taxon>Aneurinibacillus group</taxon>
        <taxon>Aneurinibacillus</taxon>
    </lineage>
</organism>
<dbReference type="EMBL" id="LGUG01000002">
    <property type="protein sequence ID" value="KON99370.1"/>
    <property type="molecule type" value="Genomic_DNA"/>
</dbReference>
<dbReference type="Proteomes" id="UP000182836">
    <property type="component" value="Unassembled WGS sequence"/>
</dbReference>
<sequence>MSSIKKIRKVSLWFIGMAVLTIVQFGALYQLDDFLAPPSLEGERVSAAGMESGEKKRLTVPDDAVRYDMTSDSLHLAYVTGEDESKLIIEDRSGRDSLEEDGNITYMKWLGQSNALLYMVEKRRGQELRLMQRSHDEPVPVYKWPDKEGKIEDIYFSPYLEFFYVHMKNEEKDELYKYTASNGLQKLQIGKVHIASIDYDEKNDILYISNSKGKLWEYKDGSIRRSSLKVQKFS</sequence>
<proteinExistence type="predicted"/>
<evidence type="ECO:0000256" key="1">
    <source>
        <dbReference type="SAM" id="Phobius"/>
    </source>
</evidence>
<dbReference type="AlphaFoldDB" id="A0A0D1UUN1"/>
<evidence type="ECO:0008006" key="6">
    <source>
        <dbReference type="Google" id="ProtNLM"/>
    </source>
</evidence>
<dbReference type="RefSeq" id="WP_043068673.1">
    <property type="nucleotide sequence ID" value="NZ_BJOA01000065.1"/>
</dbReference>
<evidence type="ECO:0000313" key="2">
    <source>
        <dbReference type="EMBL" id="KON99370.1"/>
    </source>
</evidence>
<dbReference type="OrthoDB" id="2679839at2"/>
<name>A0A0D1UUN1_ANEMI</name>
<keyword evidence="1" id="KW-0472">Membrane</keyword>
<gene>
    <name evidence="2" type="ORF">AF333_01230</name>
    <name evidence="3" type="ORF">SAMN04487909_10531</name>
</gene>
<dbReference type="STRING" id="47500.AF333_01230"/>
<reference evidence="2 4" key="1">
    <citation type="submission" date="2015-07" db="EMBL/GenBank/DDBJ databases">
        <title>Fjat-14205 dsm 2895.</title>
        <authorList>
            <person name="Liu B."/>
            <person name="Wang J."/>
            <person name="Zhu Y."/>
            <person name="Liu G."/>
            <person name="Chen Q."/>
            <person name="Chen Z."/>
            <person name="Lan J."/>
            <person name="Che J."/>
            <person name="Ge C."/>
            <person name="Shi H."/>
            <person name="Pan Z."/>
            <person name="Liu X."/>
        </authorList>
    </citation>
    <scope>NUCLEOTIDE SEQUENCE [LARGE SCALE GENOMIC DNA]</scope>
    <source>
        <strain evidence="2 4">DSM 2895</strain>
    </source>
</reference>
<dbReference type="PATRIC" id="fig|47500.8.peg.4266"/>
<evidence type="ECO:0000313" key="5">
    <source>
        <dbReference type="Proteomes" id="UP000182836"/>
    </source>
</evidence>
<accession>A0A0D1UUN1</accession>
<dbReference type="EMBL" id="FNED01000005">
    <property type="protein sequence ID" value="SDI53790.1"/>
    <property type="molecule type" value="Genomic_DNA"/>
</dbReference>
<protein>
    <recommendedName>
        <fullName evidence="6">Dipeptidylpeptidase IV N-terminal domain-containing protein</fullName>
    </recommendedName>
</protein>
<reference evidence="3 5" key="2">
    <citation type="submission" date="2016-10" db="EMBL/GenBank/DDBJ databases">
        <authorList>
            <person name="de Groot N.N."/>
        </authorList>
    </citation>
    <scope>NUCLEOTIDE SEQUENCE [LARGE SCALE GENOMIC DNA]</scope>
    <source>
        <strain evidence="3 5">DSM 2895</strain>
    </source>
</reference>